<feature type="domain" description="VOC" evidence="1">
    <location>
        <begin position="7"/>
        <end position="129"/>
    </location>
</feature>
<evidence type="ECO:0000313" key="2">
    <source>
        <dbReference type="EMBL" id="CAA9222523.1"/>
    </source>
</evidence>
<gene>
    <name evidence="2" type="ORF">AVDCRST_MAG20-661</name>
</gene>
<dbReference type="InterPro" id="IPR037523">
    <property type="entry name" value="VOC_core"/>
</dbReference>
<dbReference type="EMBL" id="CADCSY010000033">
    <property type="protein sequence ID" value="CAA9222523.1"/>
    <property type="molecule type" value="Genomic_DNA"/>
</dbReference>
<dbReference type="PANTHER" id="PTHR35908">
    <property type="entry name" value="HYPOTHETICAL FUSION PROTEIN"/>
    <property type="match status" value="1"/>
</dbReference>
<dbReference type="Gene3D" id="3.10.180.10">
    <property type="entry name" value="2,3-Dihydroxybiphenyl 1,2-Dioxygenase, domain 1"/>
    <property type="match status" value="1"/>
</dbReference>
<reference evidence="2" key="1">
    <citation type="submission" date="2020-02" db="EMBL/GenBank/DDBJ databases">
        <authorList>
            <person name="Meier V. D."/>
        </authorList>
    </citation>
    <scope>NUCLEOTIDE SEQUENCE</scope>
    <source>
        <strain evidence="2">AVDCRST_MAG20</strain>
    </source>
</reference>
<dbReference type="Pfam" id="PF18029">
    <property type="entry name" value="Glyoxalase_6"/>
    <property type="match status" value="1"/>
</dbReference>
<dbReference type="InterPro" id="IPR041581">
    <property type="entry name" value="Glyoxalase_6"/>
</dbReference>
<dbReference type="PROSITE" id="PS51819">
    <property type="entry name" value="VOC"/>
    <property type="match status" value="1"/>
</dbReference>
<dbReference type="InterPro" id="IPR029068">
    <property type="entry name" value="Glyas_Bleomycin-R_OHBP_Dase"/>
</dbReference>
<dbReference type="CDD" id="cd06587">
    <property type="entry name" value="VOC"/>
    <property type="match status" value="1"/>
</dbReference>
<dbReference type="AlphaFoldDB" id="A0A6J4HEY5"/>
<protein>
    <recommendedName>
        <fullName evidence="1">VOC domain-containing protein</fullName>
    </recommendedName>
</protein>
<sequence>MSRSSTRWVGVAIDCADAGPVARFYERLLGFEIGDFSPPHWAQLWGPGGGVHLNIQGEAWYEPPIWPEQRGEQAKMLHLEVEVEDVDAAVAAAIESGGAEAPWQPPDRDRSRIRVVLDPAGHPLCLFVRGE</sequence>
<evidence type="ECO:0000259" key="1">
    <source>
        <dbReference type="PROSITE" id="PS51819"/>
    </source>
</evidence>
<dbReference type="SUPFAM" id="SSF54593">
    <property type="entry name" value="Glyoxalase/Bleomycin resistance protein/Dihydroxybiphenyl dioxygenase"/>
    <property type="match status" value="1"/>
</dbReference>
<name>A0A6J4HEY5_9ACTN</name>
<proteinExistence type="predicted"/>
<accession>A0A6J4HEY5</accession>
<organism evidence="2">
    <name type="scientific">uncultured Acidimicrobiales bacterium</name>
    <dbReference type="NCBI Taxonomy" id="310071"/>
    <lineage>
        <taxon>Bacteria</taxon>
        <taxon>Bacillati</taxon>
        <taxon>Actinomycetota</taxon>
        <taxon>Acidimicrobiia</taxon>
        <taxon>Acidimicrobiales</taxon>
        <taxon>environmental samples</taxon>
    </lineage>
</organism>
<dbReference type="PANTHER" id="PTHR35908:SF1">
    <property type="entry name" value="CONSERVED PROTEIN"/>
    <property type="match status" value="1"/>
</dbReference>